<dbReference type="Proteomes" id="UP000510888">
    <property type="component" value="Chromosome 1"/>
</dbReference>
<gene>
    <name evidence="1" type="ORF">PPGU16_17180</name>
</gene>
<protein>
    <submittedName>
        <fullName evidence="1">Uncharacterized protein</fullName>
    </submittedName>
</protein>
<organism evidence="1 2">
    <name type="scientific">Paraburkholderia largidicola</name>
    <dbReference type="NCBI Taxonomy" id="3014751"/>
    <lineage>
        <taxon>Bacteria</taxon>
        <taxon>Pseudomonadati</taxon>
        <taxon>Pseudomonadota</taxon>
        <taxon>Betaproteobacteria</taxon>
        <taxon>Burkholderiales</taxon>
        <taxon>Burkholderiaceae</taxon>
        <taxon>Paraburkholderia</taxon>
    </lineage>
</organism>
<name>A0A7I8BKE9_9BURK</name>
<accession>A0A7I8BKE9</accession>
<sequence>MRLTPTDFPTVSDNELRDLWRRHQDADVRRLILEVHRARAVIRQAHADALDAQLAMWNKRDGDLKAQLQAVIDAMLAEKIRLGAMGGSLPKG</sequence>
<evidence type="ECO:0000313" key="1">
    <source>
        <dbReference type="EMBL" id="BCF88651.1"/>
    </source>
</evidence>
<proteinExistence type="predicted"/>
<dbReference type="KEGG" id="plad:PPGU16_17180"/>
<keyword evidence="2" id="KW-1185">Reference proteome</keyword>
<dbReference type="RefSeq" id="WP_180719642.1">
    <property type="nucleotide sequence ID" value="NZ_AP023174.1"/>
</dbReference>
<reference evidence="1 2" key="1">
    <citation type="journal article" date="2020" name="Genes (Basel)">
        <title>Genomic Comparison of Insect Gut Symbionts from Divergent Burkholderia Subclades.</title>
        <authorList>
            <person name="Takeshita K."/>
            <person name="Kikuchi Y."/>
        </authorList>
    </citation>
    <scope>NUCLEOTIDE SEQUENCE [LARGE SCALE GENOMIC DNA]</scope>
    <source>
        <strain evidence="1 2">PGU16</strain>
    </source>
</reference>
<dbReference type="AlphaFoldDB" id="A0A7I8BKE9"/>
<dbReference type="EMBL" id="AP023174">
    <property type="protein sequence ID" value="BCF88651.1"/>
    <property type="molecule type" value="Genomic_DNA"/>
</dbReference>
<evidence type="ECO:0000313" key="2">
    <source>
        <dbReference type="Proteomes" id="UP000510888"/>
    </source>
</evidence>